<dbReference type="Pfam" id="PF12937">
    <property type="entry name" value="F-box-like"/>
    <property type="match status" value="1"/>
</dbReference>
<feature type="domain" description="F-box" evidence="1">
    <location>
        <begin position="153"/>
        <end position="199"/>
    </location>
</feature>
<accession>B8B062</accession>
<evidence type="ECO:0000313" key="3">
    <source>
        <dbReference type="Proteomes" id="UP000007015"/>
    </source>
</evidence>
<gene>
    <name evidence="2" type="ORF">OsI_20690</name>
</gene>
<dbReference type="PANTHER" id="PTHR47744:SF1">
    <property type="entry name" value="OS05G0526300 PROTEIN"/>
    <property type="match status" value="1"/>
</dbReference>
<dbReference type="Proteomes" id="UP000007015">
    <property type="component" value="Chromosome 5"/>
</dbReference>
<dbReference type="Pfam" id="PF24104">
    <property type="entry name" value="At5g52880_ARM"/>
    <property type="match status" value="2"/>
</dbReference>
<protein>
    <recommendedName>
        <fullName evidence="1">F-box domain-containing protein</fullName>
    </recommendedName>
</protein>
<dbReference type="SUPFAM" id="SSF81383">
    <property type="entry name" value="F-box domain"/>
    <property type="match status" value="1"/>
</dbReference>
<reference evidence="2 3" key="1">
    <citation type="journal article" date="2005" name="PLoS Biol.">
        <title>The genomes of Oryza sativa: a history of duplications.</title>
        <authorList>
            <person name="Yu J."/>
            <person name="Wang J."/>
            <person name="Lin W."/>
            <person name="Li S."/>
            <person name="Li H."/>
            <person name="Zhou J."/>
            <person name="Ni P."/>
            <person name="Dong W."/>
            <person name="Hu S."/>
            <person name="Zeng C."/>
            <person name="Zhang J."/>
            <person name="Zhang Y."/>
            <person name="Li R."/>
            <person name="Xu Z."/>
            <person name="Li S."/>
            <person name="Li X."/>
            <person name="Zheng H."/>
            <person name="Cong L."/>
            <person name="Lin L."/>
            <person name="Yin J."/>
            <person name="Geng J."/>
            <person name="Li G."/>
            <person name="Shi J."/>
            <person name="Liu J."/>
            <person name="Lv H."/>
            <person name="Li J."/>
            <person name="Wang J."/>
            <person name="Deng Y."/>
            <person name="Ran L."/>
            <person name="Shi X."/>
            <person name="Wang X."/>
            <person name="Wu Q."/>
            <person name="Li C."/>
            <person name="Ren X."/>
            <person name="Wang J."/>
            <person name="Wang X."/>
            <person name="Li D."/>
            <person name="Liu D."/>
            <person name="Zhang X."/>
            <person name="Ji Z."/>
            <person name="Zhao W."/>
            <person name="Sun Y."/>
            <person name="Zhang Z."/>
            <person name="Bao J."/>
            <person name="Han Y."/>
            <person name="Dong L."/>
            <person name="Ji J."/>
            <person name="Chen P."/>
            <person name="Wu S."/>
            <person name="Liu J."/>
            <person name="Xiao Y."/>
            <person name="Bu D."/>
            <person name="Tan J."/>
            <person name="Yang L."/>
            <person name="Ye C."/>
            <person name="Zhang J."/>
            <person name="Xu J."/>
            <person name="Zhou Y."/>
            <person name="Yu Y."/>
            <person name="Zhang B."/>
            <person name="Zhuang S."/>
            <person name="Wei H."/>
            <person name="Liu B."/>
            <person name="Lei M."/>
            <person name="Yu H."/>
            <person name="Li Y."/>
            <person name="Xu H."/>
            <person name="Wei S."/>
            <person name="He X."/>
            <person name="Fang L."/>
            <person name="Zhang Z."/>
            <person name="Zhang Y."/>
            <person name="Huang X."/>
            <person name="Su Z."/>
            <person name="Tong W."/>
            <person name="Li J."/>
            <person name="Tong Z."/>
            <person name="Li S."/>
            <person name="Ye J."/>
            <person name="Wang L."/>
            <person name="Fang L."/>
            <person name="Lei T."/>
            <person name="Chen C."/>
            <person name="Chen H."/>
            <person name="Xu Z."/>
            <person name="Li H."/>
            <person name="Huang H."/>
            <person name="Zhang F."/>
            <person name="Xu H."/>
            <person name="Li N."/>
            <person name="Zhao C."/>
            <person name="Li S."/>
            <person name="Dong L."/>
            <person name="Huang Y."/>
            <person name="Li L."/>
            <person name="Xi Y."/>
            <person name="Qi Q."/>
            <person name="Li W."/>
            <person name="Zhang B."/>
            <person name="Hu W."/>
            <person name="Zhang Y."/>
            <person name="Tian X."/>
            <person name="Jiao Y."/>
            <person name="Liang X."/>
            <person name="Jin J."/>
            <person name="Gao L."/>
            <person name="Zheng W."/>
            <person name="Hao B."/>
            <person name="Liu S."/>
            <person name="Wang W."/>
            <person name="Yuan L."/>
            <person name="Cao M."/>
            <person name="McDermott J."/>
            <person name="Samudrala R."/>
            <person name="Wang J."/>
            <person name="Wong G.K."/>
            <person name="Yang H."/>
        </authorList>
    </citation>
    <scope>NUCLEOTIDE SEQUENCE [LARGE SCALE GENOMIC DNA]</scope>
    <source>
        <strain evidence="3">cv. 93-11</strain>
    </source>
</reference>
<dbReference type="EMBL" id="CM000130">
    <property type="protein sequence ID" value="EEC79561.1"/>
    <property type="molecule type" value="Genomic_DNA"/>
</dbReference>
<keyword evidence="3" id="KW-1185">Reference proteome</keyword>
<evidence type="ECO:0000313" key="2">
    <source>
        <dbReference type="EMBL" id="EEC79561.1"/>
    </source>
</evidence>
<dbReference type="OMA" id="LWAYPRR"/>
<dbReference type="AlphaFoldDB" id="B8B062"/>
<dbReference type="Gene3D" id="1.20.1280.50">
    <property type="match status" value="1"/>
</dbReference>
<dbReference type="STRING" id="39946.B8B062"/>
<dbReference type="PROSITE" id="PS50181">
    <property type="entry name" value="FBOX"/>
    <property type="match status" value="1"/>
</dbReference>
<dbReference type="SMART" id="SM00256">
    <property type="entry name" value="FBOX"/>
    <property type="match status" value="1"/>
</dbReference>
<dbReference type="PANTHER" id="PTHR47744">
    <property type="entry name" value="OS05G0526300 PROTEIN"/>
    <property type="match status" value="1"/>
</dbReference>
<dbReference type="InterPro" id="IPR036047">
    <property type="entry name" value="F-box-like_dom_sf"/>
</dbReference>
<sequence>MPVRRRQPRRRETGAAERYREMGISAALSRPWDYPTACGEIAALLRIGYGDLPKAAQALVTGDVLLAFRLLPDGTSSSPLATREEALLSYMLTVDLSNYETLFANKTGYALGAANGLLQAAEGSLPKQKKAQAVSEFKRSVVAHKRRARVQQDPGVPHIPYDVLVHIFSFLDMRSLVAAGLVCWPWNSAANDNHLWEMNYSLFFGICHINCNSTPTAGNVQNTDYHVQNSIYQVSPDPGFNWKEAFHKKYAEQETWSSASNRSLCGYCRSVIWLCDLTCATPHYCLNNGKDGVKLGPLLPHTVADYILDIADLAASLTESDDTDSDSENYPQARFWSLS</sequence>
<name>B8B062_ORYSI</name>
<dbReference type="Gramene" id="BGIOSGA020229-TA">
    <property type="protein sequence ID" value="BGIOSGA020229-PA"/>
    <property type="gene ID" value="BGIOSGA020229"/>
</dbReference>
<proteinExistence type="predicted"/>
<dbReference type="InterPro" id="IPR001810">
    <property type="entry name" value="F-box_dom"/>
</dbReference>
<dbReference type="InterPro" id="IPR057039">
    <property type="entry name" value="At5g52880_ARM"/>
</dbReference>
<evidence type="ECO:0000259" key="1">
    <source>
        <dbReference type="PROSITE" id="PS50181"/>
    </source>
</evidence>
<dbReference type="HOGENOM" id="CLU_060440_1_0_1"/>
<organism evidence="2 3">
    <name type="scientific">Oryza sativa subsp. indica</name>
    <name type="common">Rice</name>
    <dbReference type="NCBI Taxonomy" id="39946"/>
    <lineage>
        <taxon>Eukaryota</taxon>
        <taxon>Viridiplantae</taxon>
        <taxon>Streptophyta</taxon>
        <taxon>Embryophyta</taxon>
        <taxon>Tracheophyta</taxon>
        <taxon>Spermatophyta</taxon>
        <taxon>Magnoliopsida</taxon>
        <taxon>Liliopsida</taxon>
        <taxon>Poales</taxon>
        <taxon>Poaceae</taxon>
        <taxon>BOP clade</taxon>
        <taxon>Oryzoideae</taxon>
        <taxon>Oryzeae</taxon>
        <taxon>Oryzinae</taxon>
        <taxon>Oryza</taxon>
        <taxon>Oryza sativa</taxon>
    </lineage>
</organism>